<feature type="region of interest" description="Disordered" evidence="1">
    <location>
        <begin position="52"/>
        <end position="79"/>
    </location>
</feature>
<proteinExistence type="predicted"/>
<evidence type="ECO:0000313" key="2">
    <source>
        <dbReference type="EMBL" id="DAF90833.1"/>
    </source>
</evidence>
<feature type="compositionally biased region" description="Acidic residues" evidence="1">
    <location>
        <begin position="53"/>
        <end position="62"/>
    </location>
</feature>
<protein>
    <submittedName>
        <fullName evidence="2">Baseplate wedge protein</fullName>
    </submittedName>
</protein>
<evidence type="ECO:0000256" key="1">
    <source>
        <dbReference type="SAM" id="MobiDB-lite"/>
    </source>
</evidence>
<dbReference type="InterPro" id="IPR008861">
    <property type="entry name" value="GpX-like"/>
</dbReference>
<sequence>MDIYVTSQGDTWDSIAYDLFGSEEYMGILMDANLDLLDILVFSSGTVIQVPEEMPEETDEDMPFWRQDNDEDEEDYEDE</sequence>
<dbReference type="EMBL" id="BK016037">
    <property type="protein sequence ID" value="DAF90833.1"/>
    <property type="molecule type" value="Genomic_DNA"/>
</dbReference>
<organism evidence="2">
    <name type="scientific">Myoviridae sp. ctp7F23</name>
    <dbReference type="NCBI Taxonomy" id="2825174"/>
    <lineage>
        <taxon>Viruses</taxon>
        <taxon>Duplodnaviria</taxon>
        <taxon>Heunggongvirae</taxon>
        <taxon>Uroviricota</taxon>
        <taxon>Caudoviricetes</taxon>
    </lineage>
</organism>
<feature type="compositionally biased region" description="Acidic residues" evidence="1">
    <location>
        <begin position="69"/>
        <end position="79"/>
    </location>
</feature>
<accession>A0A8S5U8L9</accession>
<dbReference type="Pfam" id="PF05489">
    <property type="entry name" value="Phage_tail_X"/>
    <property type="match status" value="1"/>
</dbReference>
<reference evidence="2" key="1">
    <citation type="journal article" date="2021" name="Proc. Natl. Acad. Sci. U.S.A.">
        <title>A Catalog of Tens of Thousands of Viruses from Human Metagenomes Reveals Hidden Associations with Chronic Diseases.</title>
        <authorList>
            <person name="Tisza M.J."/>
            <person name="Buck C.B."/>
        </authorList>
    </citation>
    <scope>NUCLEOTIDE SEQUENCE</scope>
    <source>
        <strain evidence="2">Ctp7F23</strain>
    </source>
</reference>
<name>A0A8S5U8L9_9CAUD</name>